<proteinExistence type="predicted"/>
<gene>
    <name evidence="2" type="ORF">K9B37_00995</name>
</gene>
<feature type="domain" description="CO dehydrogenase flavoprotein C-terminal" evidence="1">
    <location>
        <begin position="77"/>
        <end position="175"/>
    </location>
</feature>
<dbReference type="InterPro" id="IPR036318">
    <property type="entry name" value="FAD-bd_PCMH-like_sf"/>
</dbReference>
<name>A0ABS7VHA1_9HYPH</name>
<keyword evidence="3" id="KW-1185">Reference proteome</keyword>
<evidence type="ECO:0000313" key="2">
    <source>
        <dbReference type="EMBL" id="MBZ6074878.1"/>
    </source>
</evidence>
<dbReference type="Proteomes" id="UP000704176">
    <property type="component" value="Unassembled WGS sequence"/>
</dbReference>
<dbReference type="PANTHER" id="PTHR42659:SF1">
    <property type="entry name" value="OXIDOREDUCTASE"/>
    <property type="match status" value="1"/>
</dbReference>
<dbReference type="InterPro" id="IPR002346">
    <property type="entry name" value="Mopterin_DH_FAD-bd"/>
</dbReference>
<evidence type="ECO:0000259" key="1">
    <source>
        <dbReference type="SMART" id="SM01092"/>
    </source>
</evidence>
<sequence length="180" mass="19398">MLGTSEHCIAAYPGDFAQALIALDASIETLGSNGIRTIAFADFHQLPADTPHVETVLEPSELITVIHIPAGPWTRRSCYIKVRDRQSYQFALTSAAVALDLDGDTVKEIRIALGGVATIPWRAHEAEMFLAGKKLDESTATASADAAFAEAKARQHNAFKIPIGKATLIRALLEAKTMEI</sequence>
<dbReference type="Pfam" id="PF00941">
    <property type="entry name" value="FAD_binding_5"/>
    <property type="match status" value="1"/>
</dbReference>
<dbReference type="Gene3D" id="3.30.465.10">
    <property type="match status" value="1"/>
</dbReference>
<reference evidence="2 3" key="1">
    <citation type="submission" date="2021-09" db="EMBL/GenBank/DDBJ databases">
        <title>The complete genome sequence of a new microorganism.</title>
        <authorList>
            <person name="Zi Z."/>
        </authorList>
    </citation>
    <scope>NUCLEOTIDE SEQUENCE [LARGE SCALE GENOMIC DNA]</scope>
    <source>
        <strain evidence="2 3">WGZ8</strain>
    </source>
</reference>
<dbReference type="Pfam" id="PF03450">
    <property type="entry name" value="CO_deh_flav_C"/>
    <property type="match status" value="1"/>
</dbReference>
<accession>A0ABS7VHA1</accession>
<dbReference type="InterPro" id="IPR036683">
    <property type="entry name" value="CO_DH_flav_C_dom_sf"/>
</dbReference>
<evidence type="ECO:0000313" key="3">
    <source>
        <dbReference type="Proteomes" id="UP000704176"/>
    </source>
</evidence>
<dbReference type="SMART" id="SM01092">
    <property type="entry name" value="CO_deh_flav_C"/>
    <property type="match status" value="1"/>
</dbReference>
<organism evidence="2 3">
    <name type="scientific">Microvirga puerhi</name>
    <dbReference type="NCBI Taxonomy" id="2876078"/>
    <lineage>
        <taxon>Bacteria</taxon>
        <taxon>Pseudomonadati</taxon>
        <taxon>Pseudomonadota</taxon>
        <taxon>Alphaproteobacteria</taxon>
        <taxon>Hyphomicrobiales</taxon>
        <taxon>Methylobacteriaceae</taxon>
        <taxon>Microvirga</taxon>
    </lineage>
</organism>
<dbReference type="InterPro" id="IPR016169">
    <property type="entry name" value="FAD-bd_PCMH_sub2"/>
</dbReference>
<dbReference type="InterPro" id="IPR051312">
    <property type="entry name" value="Diverse_Substr_Oxidored"/>
</dbReference>
<dbReference type="SUPFAM" id="SSF56176">
    <property type="entry name" value="FAD-binding/transporter-associated domain-like"/>
    <property type="match status" value="1"/>
</dbReference>
<dbReference type="InterPro" id="IPR005107">
    <property type="entry name" value="CO_DH_flav_C"/>
</dbReference>
<protein>
    <submittedName>
        <fullName evidence="2">FAD binding domain-containing protein</fullName>
    </submittedName>
</protein>
<comment type="caution">
    <text evidence="2">The sequence shown here is derived from an EMBL/GenBank/DDBJ whole genome shotgun (WGS) entry which is preliminary data.</text>
</comment>
<dbReference type="Gene3D" id="3.30.390.50">
    <property type="entry name" value="CO dehydrogenase flavoprotein, C-terminal domain"/>
    <property type="match status" value="1"/>
</dbReference>
<dbReference type="RefSeq" id="WP_224310929.1">
    <property type="nucleotide sequence ID" value="NZ_JAIRBM010000001.1"/>
</dbReference>
<dbReference type="EMBL" id="JAIRBM010000001">
    <property type="protein sequence ID" value="MBZ6074878.1"/>
    <property type="molecule type" value="Genomic_DNA"/>
</dbReference>
<dbReference type="PANTHER" id="PTHR42659">
    <property type="entry name" value="XANTHINE DEHYDROGENASE SUBUNIT C-RELATED"/>
    <property type="match status" value="1"/>
</dbReference>
<dbReference type="SUPFAM" id="SSF55447">
    <property type="entry name" value="CO dehydrogenase flavoprotein C-terminal domain-like"/>
    <property type="match status" value="1"/>
</dbReference>